<proteinExistence type="predicted"/>
<dbReference type="PANTHER" id="PTHR34566">
    <property type="entry name" value="ALTERED INHERITANCE OF MITOCHONDRIA PROTEIN"/>
    <property type="match status" value="1"/>
</dbReference>
<dbReference type="PANTHER" id="PTHR34566:SF2">
    <property type="entry name" value="ALTERED INHERITANCE OF MITOCHONDRIA PROTEIN"/>
    <property type="match status" value="1"/>
</dbReference>
<accession>A0ABU6VKZ6</accession>
<gene>
    <name evidence="1" type="ORF">PIB30_065177</name>
</gene>
<protein>
    <submittedName>
        <fullName evidence="1">Uncharacterized protein</fullName>
    </submittedName>
</protein>
<dbReference type="Proteomes" id="UP001341840">
    <property type="component" value="Unassembled WGS sequence"/>
</dbReference>
<reference evidence="1 2" key="1">
    <citation type="journal article" date="2023" name="Plants (Basel)">
        <title>Bridging the Gap: Combining Genomics and Transcriptomics Approaches to Understand Stylosanthes scabra, an Orphan Legume from the Brazilian Caatinga.</title>
        <authorList>
            <person name="Ferreira-Neto J.R.C."/>
            <person name="da Silva M.D."/>
            <person name="Binneck E."/>
            <person name="de Melo N.F."/>
            <person name="da Silva R.H."/>
            <person name="de Melo A.L.T.M."/>
            <person name="Pandolfi V."/>
            <person name="Bustamante F.O."/>
            <person name="Brasileiro-Vidal A.C."/>
            <person name="Benko-Iseppon A.M."/>
        </authorList>
    </citation>
    <scope>NUCLEOTIDE SEQUENCE [LARGE SCALE GENOMIC DNA]</scope>
    <source>
        <tissue evidence="1">Leaves</tissue>
    </source>
</reference>
<sequence length="83" mass="9445">NKNMELIDLILILNLNLNLNLNPEDILRYTNNNNKSPNAAAEEFLNRFQKNATLVAVGVVKDLNKVGNFVKETLVDILNRRPK</sequence>
<evidence type="ECO:0000313" key="1">
    <source>
        <dbReference type="EMBL" id="MED6174047.1"/>
    </source>
</evidence>
<dbReference type="EMBL" id="JASCZI010151681">
    <property type="protein sequence ID" value="MED6174047.1"/>
    <property type="molecule type" value="Genomic_DNA"/>
</dbReference>
<evidence type="ECO:0000313" key="2">
    <source>
        <dbReference type="Proteomes" id="UP001341840"/>
    </source>
</evidence>
<name>A0ABU6VKZ6_9FABA</name>
<feature type="non-terminal residue" evidence="1">
    <location>
        <position position="1"/>
    </location>
</feature>
<comment type="caution">
    <text evidence="1">The sequence shown here is derived from an EMBL/GenBank/DDBJ whole genome shotgun (WGS) entry which is preliminary data.</text>
</comment>
<keyword evidence="2" id="KW-1185">Reference proteome</keyword>
<organism evidence="1 2">
    <name type="scientific">Stylosanthes scabra</name>
    <dbReference type="NCBI Taxonomy" id="79078"/>
    <lineage>
        <taxon>Eukaryota</taxon>
        <taxon>Viridiplantae</taxon>
        <taxon>Streptophyta</taxon>
        <taxon>Embryophyta</taxon>
        <taxon>Tracheophyta</taxon>
        <taxon>Spermatophyta</taxon>
        <taxon>Magnoliopsida</taxon>
        <taxon>eudicotyledons</taxon>
        <taxon>Gunneridae</taxon>
        <taxon>Pentapetalae</taxon>
        <taxon>rosids</taxon>
        <taxon>fabids</taxon>
        <taxon>Fabales</taxon>
        <taxon>Fabaceae</taxon>
        <taxon>Papilionoideae</taxon>
        <taxon>50 kb inversion clade</taxon>
        <taxon>dalbergioids sensu lato</taxon>
        <taxon>Dalbergieae</taxon>
        <taxon>Pterocarpus clade</taxon>
        <taxon>Stylosanthes</taxon>
    </lineage>
</organism>